<keyword evidence="3" id="KW-0862">Zinc</keyword>
<dbReference type="RefSeq" id="WP_066788280.1">
    <property type="nucleotide sequence ID" value="NZ_CP014806.1"/>
</dbReference>
<evidence type="ECO:0000259" key="4">
    <source>
        <dbReference type="PROSITE" id="PS51266"/>
    </source>
</evidence>
<dbReference type="Proteomes" id="UP000076021">
    <property type="component" value="Chromosome"/>
</dbReference>
<evidence type="ECO:0000313" key="5">
    <source>
        <dbReference type="EMBL" id="AMW99414.1"/>
    </source>
</evidence>
<proteinExistence type="predicted"/>
<keyword evidence="2" id="KW-0863">Zinc-finger</keyword>
<dbReference type="SUPFAM" id="SSF161219">
    <property type="entry name" value="CHY zinc finger-like"/>
    <property type="match status" value="1"/>
</dbReference>
<dbReference type="PIRSF" id="PIRSF017292">
    <property type="entry name" value="UCP017292_Znf_CHY"/>
    <property type="match status" value="1"/>
</dbReference>
<dbReference type="InterPro" id="IPR016694">
    <property type="entry name" value="UCP017292"/>
</dbReference>
<reference evidence="6" key="2">
    <citation type="submission" date="2016-03" db="EMBL/GenBank/DDBJ databases">
        <authorList>
            <person name="Ploux O."/>
        </authorList>
    </citation>
    <scope>NUCLEOTIDE SEQUENCE [LARGE SCALE GENOMIC DNA]</scope>
    <source>
        <strain evidence="6">PP9</strain>
    </source>
</reference>
<feature type="domain" description="CHY-type" evidence="4">
    <location>
        <begin position="7"/>
        <end position="87"/>
    </location>
</feature>
<dbReference type="InterPro" id="IPR037274">
    <property type="entry name" value="Znf_CHY_sf"/>
</dbReference>
<dbReference type="OrthoDB" id="882119at2"/>
<evidence type="ECO:0000256" key="2">
    <source>
        <dbReference type="ARBA" id="ARBA00022771"/>
    </source>
</evidence>
<dbReference type="Pfam" id="PF05495">
    <property type="entry name" value="zf-CHY"/>
    <property type="match status" value="1"/>
</dbReference>
<evidence type="ECO:0000313" key="6">
    <source>
        <dbReference type="Proteomes" id="UP000076021"/>
    </source>
</evidence>
<keyword evidence="1" id="KW-0479">Metal-binding</keyword>
<keyword evidence="6" id="KW-1185">Reference proteome</keyword>
<reference evidence="5 6" key="1">
    <citation type="journal article" date="2016" name="Genome Announc.">
        <title>Whole-Genome Sequence of Rummeliibacillus stabekisii Strain PP9 Isolated from Antarctic Soil.</title>
        <authorList>
            <person name="da Mota F.F."/>
            <person name="Vollu R.E."/>
            <person name="Jurelevicius D."/>
            <person name="Seldin L."/>
        </authorList>
    </citation>
    <scope>NUCLEOTIDE SEQUENCE [LARGE SCALE GENOMIC DNA]</scope>
    <source>
        <strain evidence="5 6">PP9</strain>
    </source>
</reference>
<dbReference type="GO" id="GO:0045041">
    <property type="term" value="P:protein import into mitochondrial intermembrane space"/>
    <property type="evidence" value="ECO:0007669"/>
    <property type="project" value="TreeGrafter"/>
</dbReference>
<dbReference type="InterPro" id="IPR052604">
    <property type="entry name" value="Mito_Tim_assembly_helper"/>
</dbReference>
<dbReference type="PANTHER" id="PTHR28082:SF1">
    <property type="entry name" value="HELPER OF TIM PROTEIN 13"/>
    <property type="match status" value="1"/>
</dbReference>
<dbReference type="KEGG" id="rst:ATY39_07990"/>
<dbReference type="AlphaFoldDB" id="A0A143HCG2"/>
<gene>
    <name evidence="5" type="ORF">ATY39_07990</name>
</gene>
<evidence type="ECO:0000256" key="1">
    <source>
        <dbReference type="ARBA" id="ARBA00022723"/>
    </source>
</evidence>
<dbReference type="GO" id="GO:0008270">
    <property type="term" value="F:zinc ion binding"/>
    <property type="evidence" value="ECO:0007669"/>
    <property type="project" value="UniProtKB-KW"/>
</dbReference>
<protein>
    <recommendedName>
        <fullName evidence="4">CHY-type domain-containing protein</fullName>
    </recommendedName>
</protein>
<dbReference type="PANTHER" id="PTHR28082">
    <property type="entry name" value="ZINC FINGER PROTEIN"/>
    <property type="match status" value="1"/>
</dbReference>
<organism evidence="5 6">
    <name type="scientific">Rummeliibacillus stabekisii</name>
    <dbReference type="NCBI Taxonomy" id="241244"/>
    <lineage>
        <taxon>Bacteria</taxon>
        <taxon>Bacillati</taxon>
        <taxon>Bacillota</taxon>
        <taxon>Bacilli</taxon>
        <taxon>Bacillales</taxon>
        <taxon>Caryophanaceae</taxon>
        <taxon>Rummeliibacillus</taxon>
    </lineage>
</organism>
<evidence type="ECO:0000256" key="3">
    <source>
        <dbReference type="ARBA" id="ARBA00022833"/>
    </source>
</evidence>
<name>A0A143HCG2_9BACL</name>
<dbReference type="PROSITE" id="PS51266">
    <property type="entry name" value="ZF_CHY"/>
    <property type="match status" value="1"/>
</dbReference>
<dbReference type="InterPro" id="IPR008913">
    <property type="entry name" value="Znf_CHY"/>
</dbReference>
<accession>A0A143HCG2</accession>
<dbReference type="EMBL" id="CP014806">
    <property type="protein sequence ID" value="AMW99414.1"/>
    <property type="molecule type" value="Genomic_DNA"/>
</dbReference>
<sequence length="104" mass="12145">MRVLGNVIDQETRCTHYHTVLDVIAIKFACCGEYYPCYKCHDEKADHPIQKWTKEMFDVQAILCGVCKTELTIHQYMNSNHCPSCKAKFNDGCIDHYPIYFDMD</sequence>